<evidence type="ECO:0000256" key="7">
    <source>
        <dbReference type="RuleBase" id="RU363137"/>
    </source>
</evidence>
<dbReference type="eggNOG" id="ENOG502QVX7">
    <property type="taxonomic scope" value="Eukaryota"/>
</dbReference>
<feature type="compositionally biased region" description="Low complexity" evidence="8">
    <location>
        <begin position="63"/>
        <end position="78"/>
    </location>
</feature>
<comment type="similarity">
    <text evidence="3 7">Belongs to the clathrin light chain family.</text>
</comment>
<feature type="compositionally biased region" description="Polar residues" evidence="8">
    <location>
        <begin position="91"/>
        <end position="121"/>
    </location>
</feature>
<evidence type="ECO:0000256" key="2">
    <source>
        <dbReference type="ARBA" id="ARBA00004180"/>
    </source>
</evidence>
<evidence type="ECO:0000313" key="10">
    <source>
        <dbReference type="Proteomes" id="UP000030689"/>
    </source>
</evidence>
<dbReference type="GO" id="GO:0072583">
    <property type="term" value="P:clathrin-dependent endocytosis"/>
    <property type="evidence" value="ECO:0007669"/>
    <property type="project" value="TreeGrafter"/>
</dbReference>
<feature type="compositionally biased region" description="Basic and acidic residues" evidence="8">
    <location>
        <begin position="21"/>
        <end position="56"/>
    </location>
</feature>
<name>V4LNH9_EUTSA</name>
<protein>
    <recommendedName>
        <fullName evidence="7">Clathrin light chain</fullName>
    </recommendedName>
</protein>
<feature type="region of interest" description="Disordered" evidence="8">
    <location>
        <begin position="232"/>
        <end position="284"/>
    </location>
</feature>
<keyword evidence="4 7" id="KW-0472">Membrane</keyword>
<accession>V4LNH9</accession>
<dbReference type="EMBL" id="KI517435">
    <property type="protein sequence ID" value="ESQ45324.1"/>
    <property type="molecule type" value="Genomic_DNA"/>
</dbReference>
<dbReference type="GO" id="GO:0032050">
    <property type="term" value="F:clathrin heavy chain binding"/>
    <property type="evidence" value="ECO:0007669"/>
    <property type="project" value="TreeGrafter"/>
</dbReference>
<dbReference type="PANTHER" id="PTHR10639:SF24">
    <property type="entry name" value="CLATHRIN LIGHT CHAIN 3"/>
    <property type="match status" value="1"/>
</dbReference>
<reference evidence="9 10" key="1">
    <citation type="journal article" date="2013" name="Front. Plant Sci.">
        <title>The Reference Genome of the Halophytic Plant Eutrema salsugineum.</title>
        <authorList>
            <person name="Yang R."/>
            <person name="Jarvis D.E."/>
            <person name="Chen H."/>
            <person name="Beilstein M.A."/>
            <person name="Grimwood J."/>
            <person name="Jenkins J."/>
            <person name="Shu S."/>
            <person name="Prochnik S."/>
            <person name="Xin M."/>
            <person name="Ma C."/>
            <person name="Schmutz J."/>
            <person name="Wing R.A."/>
            <person name="Mitchell-Olds T."/>
            <person name="Schumaker K.S."/>
            <person name="Wang X."/>
        </authorList>
    </citation>
    <scope>NUCLEOTIDE SEQUENCE [LARGE SCALE GENOMIC DNA]</scope>
</reference>
<dbReference type="GO" id="GO:0006886">
    <property type="term" value="P:intracellular protein transport"/>
    <property type="evidence" value="ECO:0007669"/>
    <property type="project" value="InterPro"/>
</dbReference>
<evidence type="ECO:0000256" key="8">
    <source>
        <dbReference type="SAM" id="MobiDB-lite"/>
    </source>
</evidence>
<keyword evidence="6 7" id="KW-0968">Cytoplasmic vesicle</keyword>
<feature type="compositionally biased region" description="Pro residues" evidence="8">
    <location>
        <begin position="275"/>
        <end position="284"/>
    </location>
</feature>
<keyword evidence="10" id="KW-1185">Reference proteome</keyword>
<dbReference type="PANTHER" id="PTHR10639">
    <property type="entry name" value="CLATHRIN LIGHT CHAIN"/>
    <property type="match status" value="1"/>
</dbReference>
<organism evidence="9 10">
    <name type="scientific">Eutrema salsugineum</name>
    <name type="common">Saltwater cress</name>
    <name type="synonym">Sisymbrium salsugineum</name>
    <dbReference type="NCBI Taxonomy" id="72664"/>
    <lineage>
        <taxon>Eukaryota</taxon>
        <taxon>Viridiplantae</taxon>
        <taxon>Streptophyta</taxon>
        <taxon>Embryophyta</taxon>
        <taxon>Tracheophyta</taxon>
        <taxon>Spermatophyta</taxon>
        <taxon>Magnoliopsida</taxon>
        <taxon>eudicotyledons</taxon>
        <taxon>Gunneridae</taxon>
        <taxon>Pentapetalae</taxon>
        <taxon>rosids</taxon>
        <taxon>malvids</taxon>
        <taxon>Brassicales</taxon>
        <taxon>Brassicaceae</taxon>
        <taxon>Eutremeae</taxon>
        <taxon>Eutrema</taxon>
    </lineage>
</organism>
<dbReference type="AlphaFoldDB" id="V4LNH9"/>
<dbReference type="InterPro" id="IPR000996">
    <property type="entry name" value="Clathrin_L-chain"/>
</dbReference>
<comment type="subcellular location">
    <subcellularLocation>
        <location evidence="2 7">Cytoplasmic vesicle membrane</location>
        <topology evidence="2 7">Peripheral membrane protein</topology>
        <orientation evidence="2 7">Cytoplasmic side</orientation>
    </subcellularLocation>
    <subcellularLocation>
        <location evidence="7">Membrane</location>
        <location evidence="7">Coated pit</location>
        <topology evidence="7">Peripheral membrane protein</topology>
        <orientation evidence="7">Cytoplasmic side</orientation>
    </subcellularLocation>
    <text evidence="7">Cytoplasmic face of coated pits and vesicles.</text>
</comment>
<dbReference type="GO" id="GO:0030132">
    <property type="term" value="C:clathrin coat of coated pit"/>
    <property type="evidence" value="ECO:0007669"/>
    <property type="project" value="InterPro"/>
</dbReference>
<dbReference type="OrthoDB" id="782264at2759"/>
<dbReference type="Gramene" id="ESQ45324">
    <property type="protein sequence ID" value="ESQ45324"/>
    <property type="gene ID" value="EUTSA_v10010607mg"/>
</dbReference>
<feature type="region of interest" description="Disordered" evidence="8">
    <location>
        <begin position="19"/>
        <end position="136"/>
    </location>
</feature>
<dbReference type="KEGG" id="eus:EUTSA_v10010607mg"/>
<dbReference type="STRING" id="72664.V4LNH9"/>
<gene>
    <name evidence="9" type="ORF">EUTSA_v10010607mg</name>
</gene>
<comment type="function">
    <text evidence="1 7">Clathrin is the major protein of the polyhedral coat of coated pits and vesicles.</text>
</comment>
<evidence type="ECO:0000256" key="3">
    <source>
        <dbReference type="ARBA" id="ARBA00005263"/>
    </source>
</evidence>
<dbReference type="GO" id="GO:0030130">
    <property type="term" value="C:clathrin coat of trans-Golgi network vesicle"/>
    <property type="evidence" value="ECO:0007669"/>
    <property type="project" value="InterPro"/>
</dbReference>
<evidence type="ECO:0000256" key="1">
    <source>
        <dbReference type="ARBA" id="ARBA00003913"/>
    </source>
</evidence>
<evidence type="ECO:0000256" key="5">
    <source>
        <dbReference type="ARBA" id="ARBA00023176"/>
    </source>
</evidence>
<dbReference type="GO" id="GO:0005198">
    <property type="term" value="F:structural molecule activity"/>
    <property type="evidence" value="ECO:0007669"/>
    <property type="project" value="InterPro"/>
</dbReference>
<feature type="compositionally biased region" description="Basic residues" evidence="8">
    <location>
        <begin position="262"/>
        <end position="273"/>
    </location>
</feature>
<keyword evidence="5 7" id="KW-0168">Coated pit</keyword>
<sequence length="284" mass="32618">MPRGSFQEELRRYEIQCVHKQSKETFLEKTELKMSNDDSRLGDSTRSTEEDGHDGGNHTPYESRFQSQRFDSSFSDFDSQPEKDSPGGDSSPHSNEGDFSSSQKELPENQSPPFVNSSEPTNGPILPPPSVMEKEEGFALREWRRLNALRLEEKEKKEKEMVQQIIETAEQYKAEFYSKRSITVENNKKSNREKEKLFLENQEKFYAEAEKNNWKAIAELIPREVPVLEKKGKSKKASITVIQGPKPGKPTDLSRMRQVLTRLKHNPPSHMKPKLPTPPSQVDP</sequence>
<evidence type="ECO:0000256" key="4">
    <source>
        <dbReference type="ARBA" id="ARBA00023136"/>
    </source>
</evidence>
<dbReference type="Pfam" id="PF01086">
    <property type="entry name" value="Clathrin_lg_ch"/>
    <property type="match status" value="1"/>
</dbReference>
<dbReference type="OMA" id="MEPDEGF"/>
<evidence type="ECO:0000256" key="6">
    <source>
        <dbReference type="ARBA" id="ARBA00023329"/>
    </source>
</evidence>
<dbReference type="Proteomes" id="UP000030689">
    <property type="component" value="Unassembled WGS sequence"/>
</dbReference>
<proteinExistence type="inferred from homology"/>
<evidence type="ECO:0000313" key="9">
    <source>
        <dbReference type="EMBL" id="ESQ45324.1"/>
    </source>
</evidence>